<gene>
    <name evidence="1" type="ORF">METZ01_LOCUS41664</name>
</gene>
<evidence type="ECO:0000313" key="1">
    <source>
        <dbReference type="EMBL" id="SUZ88810.1"/>
    </source>
</evidence>
<dbReference type="AlphaFoldDB" id="A0A381RAZ0"/>
<organism evidence="1">
    <name type="scientific">marine metagenome</name>
    <dbReference type="NCBI Taxonomy" id="408172"/>
    <lineage>
        <taxon>unclassified sequences</taxon>
        <taxon>metagenomes</taxon>
        <taxon>ecological metagenomes</taxon>
    </lineage>
</organism>
<sequence length="90" mass="10267">MLISSYLSSSCNDYCIGSLKNLEKKLYDDKIKGYDFSVYKNAKVIIKGCSDIPNFEYVYFELTKVLIPLVSSLMYGEPCSTVPIFKNKIK</sequence>
<name>A0A381RAZ0_9ZZZZ</name>
<dbReference type="Pfam" id="PF10652">
    <property type="entry name" value="DUF2480"/>
    <property type="match status" value="1"/>
</dbReference>
<proteinExistence type="predicted"/>
<dbReference type="InterPro" id="IPR018914">
    <property type="entry name" value="DUF2480"/>
</dbReference>
<dbReference type="EMBL" id="UINC01001789">
    <property type="protein sequence ID" value="SUZ88810.1"/>
    <property type="molecule type" value="Genomic_DNA"/>
</dbReference>
<protein>
    <submittedName>
        <fullName evidence="1">Uncharacterized protein</fullName>
    </submittedName>
</protein>
<reference evidence="1" key="1">
    <citation type="submission" date="2018-05" db="EMBL/GenBank/DDBJ databases">
        <authorList>
            <person name="Lanie J.A."/>
            <person name="Ng W.-L."/>
            <person name="Kazmierczak K.M."/>
            <person name="Andrzejewski T.M."/>
            <person name="Davidsen T.M."/>
            <person name="Wayne K.J."/>
            <person name="Tettelin H."/>
            <person name="Glass J.I."/>
            <person name="Rusch D."/>
            <person name="Podicherti R."/>
            <person name="Tsui H.-C.T."/>
            <person name="Winkler M.E."/>
        </authorList>
    </citation>
    <scope>NUCLEOTIDE SEQUENCE</scope>
</reference>
<accession>A0A381RAZ0</accession>